<gene>
    <name evidence="1" type="ORF">H105_05540</name>
</gene>
<keyword evidence="2" id="KW-1185">Reference proteome</keyword>
<dbReference type="AlphaFoldDB" id="A0A022XPB3"/>
<sequence length="119" mass="13688">MRAFKHCLHQPRTDRLWQGRQRLRLRLVQILYRLRKTDFRMDLESTLTSCHVGINPGLVNLCWVDDGLVGVSDFAYQPKLVIGTRQPGRSMEVNTAGKRGGAGNSSQKENNLELHLRWC</sequence>
<proteinExistence type="predicted"/>
<protein>
    <submittedName>
        <fullName evidence="1">Uncharacterized protein</fullName>
    </submittedName>
</protein>
<evidence type="ECO:0000313" key="2">
    <source>
        <dbReference type="Proteomes" id="UP000023623"/>
    </source>
</evidence>
<reference evidence="1 2" key="1">
    <citation type="submission" date="2014-02" db="EMBL/GenBank/DDBJ databases">
        <title>The Genome Sequence of Trichophyton rubrum (morphotype soudanense) CBS 452.61.</title>
        <authorList>
            <consortium name="The Broad Institute Genomics Platform"/>
            <person name="Cuomo C.A."/>
            <person name="White T.C."/>
            <person name="Graser Y."/>
            <person name="Martinez-Rossi N."/>
            <person name="Heitman J."/>
            <person name="Young S.K."/>
            <person name="Zeng Q."/>
            <person name="Gargeya S."/>
            <person name="Abouelleil A."/>
            <person name="Alvarado L."/>
            <person name="Chapman S.B."/>
            <person name="Gainer-Dewar J."/>
            <person name="Goldberg J."/>
            <person name="Griggs A."/>
            <person name="Gujja S."/>
            <person name="Hansen M."/>
            <person name="Howarth C."/>
            <person name="Imamovic A."/>
            <person name="Larimer J."/>
            <person name="Martinez D."/>
            <person name="Murphy C."/>
            <person name="Pearson M.D."/>
            <person name="Persinoti G."/>
            <person name="Poon T."/>
            <person name="Priest M."/>
            <person name="Roberts A.D."/>
            <person name="Saif S."/>
            <person name="Shea T.D."/>
            <person name="Sykes S.N."/>
            <person name="Wortman J."/>
            <person name="Nusbaum C."/>
            <person name="Birren B."/>
        </authorList>
    </citation>
    <scope>NUCLEOTIDE SEQUENCE [LARGE SCALE GENOMIC DNA]</scope>
    <source>
        <strain evidence="1 2">CBS 452.61</strain>
    </source>
</reference>
<organism evidence="1 2">
    <name type="scientific">Trichophyton soudanense CBS 452.61</name>
    <dbReference type="NCBI Taxonomy" id="1215331"/>
    <lineage>
        <taxon>Eukaryota</taxon>
        <taxon>Fungi</taxon>
        <taxon>Dikarya</taxon>
        <taxon>Ascomycota</taxon>
        <taxon>Pezizomycotina</taxon>
        <taxon>Eurotiomycetes</taxon>
        <taxon>Eurotiomycetidae</taxon>
        <taxon>Onygenales</taxon>
        <taxon>Arthrodermataceae</taxon>
        <taxon>Trichophyton</taxon>
    </lineage>
</organism>
<dbReference type="HOGENOM" id="CLU_2063179_0_0_1"/>
<name>A0A022XPB3_TRISD</name>
<dbReference type="Proteomes" id="UP000023623">
    <property type="component" value="Unassembled WGS sequence"/>
</dbReference>
<accession>A0A022XPB3</accession>
<evidence type="ECO:0000313" key="1">
    <source>
        <dbReference type="EMBL" id="EZF72359.1"/>
    </source>
</evidence>
<dbReference type="EMBL" id="KK208879">
    <property type="protein sequence ID" value="EZF72359.1"/>
    <property type="molecule type" value="Genomic_DNA"/>
</dbReference>